<feature type="region of interest" description="Disordered" evidence="7">
    <location>
        <begin position="164"/>
        <end position="186"/>
    </location>
</feature>
<name>A0A2N1JHD1_9BASI</name>
<dbReference type="GO" id="GO:0005730">
    <property type="term" value="C:nucleolus"/>
    <property type="evidence" value="ECO:0007669"/>
    <property type="project" value="TreeGrafter"/>
</dbReference>
<reference evidence="10 11" key="1">
    <citation type="submission" date="2017-10" db="EMBL/GenBank/DDBJ databases">
        <title>A novel species of cold-tolerant Malassezia isolated from bats.</title>
        <authorList>
            <person name="Lorch J.M."/>
            <person name="Palmer J.M."/>
            <person name="Vanderwolf K.J."/>
            <person name="Schmidt K.Z."/>
            <person name="Verant M.L."/>
            <person name="Weller T.J."/>
            <person name="Blehert D.S."/>
        </authorList>
    </citation>
    <scope>NUCLEOTIDE SEQUENCE [LARGE SCALE GENOMIC DNA]</scope>
    <source>
        <strain evidence="10 11">NWHC:44797-103</strain>
    </source>
</reference>
<evidence type="ECO:0000256" key="1">
    <source>
        <dbReference type="ARBA" id="ARBA00004123"/>
    </source>
</evidence>
<dbReference type="PRINTS" id="PR00320">
    <property type="entry name" value="GPROTEINBRPT"/>
</dbReference>
<dbReference type="GeneID" id="80899946"/>
<dbReference type="InterPro" id="IPR001680">
    <property type="entry name" value="WD40_rpt"/>
</dbReference>
<organism evidence="10 11">
    <name type="scientific">Malassezia vespertilionis</name>
    <dbReference type="NCBI Taxonomy" id="2020962"/>
    <lineage>
        <taxon>Eukaryota</taxon>
        <taxon>Fungi</taxon>
        <taxon>Dikarya</taxon>
        <taxon>Basidiomycota</taxon>
        <taxon>Ustilaginomycotina</taxon>
        <taxon>Malasseziomycetes</taxon>
        <taxon>Malasseziales</taxon>
        <taxon>Malasseziaceae</taxon>
        <taxon>Malassezia</taxon>
    </lineage>
</organism>
<dbReference type="SUPFAM" id="SSF50978">
    <property type="entry name" value="WD40 repeat-like"/>
    <property type="match status" value="1"/>
</dbReference>
<proteinExistence type="predicted"/>
<dbReference type="OrthoDB" id="2161379at2759"/>
<protein>
    <recommendedName>
        <fullName evidence="5">Glutamate-rich WD repeat-containing protein 1</fullName>
    </recommendedName>
</protein>
<feature type="domain" description="Histone-binding protein RBBP4-like N-terminal" evidence="8">
    <location>
        <begin position="100"/>
        <end position="166"/>
    </location>
</feature>
<dbReference type="InterPro" id="IPR051972">
    <property type="entry name" value="Glutamate-rich_WD_repeat"/>
</dbReference>
<dbReference type="InterPro" id="IPR059104">
    <property type="entry name" value="Beta-prop_EIPR1-like"/>
</dbReference>
<feature type="compositionally biased region" description="Polar residues" evidence="7">
    <location>
        <begin position="11"/>
        <end position="21"/>
    </location>
</feature>
<evidence type="ECO:0000256" key="2">
    <source>
        <dbReference type="ARBA" id="ARBA00022574"/>
    </source>
</evidence>
<keyword evidence="11" id="KW-1185">Reference proteome</keyword>
<feature type="repeat" description="WD" evidence="6">
    <location>
        <begin position="416"/>
        <end position="450"/>
    </location>
</feature>
<accession>A0A2N1JHD1</accession>
<dbReference type="InterPro" id="IPR036322">
    <property type="entry name" value="WD40_repeat_dom_sf"/>
</dbReference>
<evidence type="ECO:0000313" key="11">
    <source>
        <dbReference type="Proteomes" id="UP000232875"/>
    </source>
</evidence>
<comment type="subcellular location">
    <subcellularLocation>
        <location evidence="1">Nucleus</location>
    </subcellularLocation>
</comment>
<keyword evidence="3" id="KW-0677">Repeat</keyword>
<evidence type="ECO:0000256" key="5">
    <source>
        <dbReference type="ARBA" id="ARBA00040876"/>
    </source>
</evidence>
<feature type="repeat" description="WD" evidence="6">
    <location>
        <begin position="321"/>
        <end position="363"/>
    </location>
</feature>
<dbReference type="Gene3D" id="2.130.10.10">
    <property type="entry name" value="YVTN repeat-like/Quinoprotein amine dehydrogenase"/>
    <property type="match status" value="1"/>
</dbReference>
<dbReference type="SMART" id="SM00320">
    <property type="entry name" value="WD40"/>
    <property type="match status" value="3"/>
</dbReference>
<dbReference type="PANTHER" id="PTHR45903">
    <property type="entry name" value="GLUTAMATE-RICH WD REPEAT-CONTAINING PROTEIN 1"/>
    <property type="match status" value="1"/>
</dbReference>
<feature type="repeat" description="WD" evidence="6">
    <location>
        <begin position="367"/>
        <end position="403"/>
    </location>
</feature>
<dbReference type="STRING" id="2020962.A0A2N1JHD1"/>
<dbReference type="GO" id="GO:0042254">
    <property type="term" value="P:ribosome biogenesis"/>
    <property type="evidence" value="ECO:0007669"/>
    <property type="project" value="TreeGrafter"/>
</dbReference>
<dbReference type="InterPro" id="IPR015943">
    <property type="entry name" value="WD40/YVTN_repeat-like_dom_sf"/>
</dbReference>
<evidence type="ECO:0000259" key="9">
    <source>
        <dbReference type="Pfam" id="PF23609"/>
    </source>
</evidence>
<sequence>MSKRALAESAEAQQPARTNMQGDAPIEHDEGMGEFEDPFEDEFESDEGEVVDAADEDTQMEIDGVPVSDKIQRLDEEDDEPQAPAETYIPGVQKLEDGQTLVPDQSVYDMFHRMNVTWPCLSFDFLHDHLGTQRKTFPHTSFLVTGTQADTAKNNEVIVMKASAMHRTSRDDEPSDNEDNEDDDNVDDDAVLEYRSIPHLGGVNRIRAAPVAAPNASELCLDPYPVASWSETGNVSIFDVRPLFNVLSEPGTQIDRKTVNVPLYTVENHRGVEGFAMDWGGLFGSGASGKGHLRLLTGDVHSKIFLTTSTNTGFTTHANPFESHTSSIEDLQWSPSEPTVFASCSADQSIRIWDVRVKSHRSSLAIDSAHDQDVNVISWNHGTQYLLLSGGDDGALKVWDMRNFKSGNKPSPVAQFNWHQGPIYSVEWNPNEDSTFAAAGRDDQVTLWDLAVEHDPDEDTSQLPKGPNGEPVPSQLLFCHHGASEVKEVHWHAQIPGMLGSTSADGFHFLKTISV</sequence>
<feature type="domain" description="EIPR1-like beta-propeller" evidence="9">
    <location>
        <begin position="311"/>
        <end position="448"/>
    </location>
</feature>
<feature type="compositionally biased region" description="Acidic residues" evidence="7">
    <location>
        <begin position="173"/>
        <end position="186"/>
    </location>
</feature>
<feature type="compositionally biased region" description="Acidic residues" evidence="7">
    <location>
        <begin position="32"/>
        <end position="60"/>
    </location>
</feature>
<gene>
    <name evidence="10" type="primary">RRB1</name>
    <name evidence="10" type="ORF">MVES_000406</name>
</gene>
<dbReference type="InterPro" id="IPR020472">
    <property type="entry name" value="WD40_PAC1"/>
</dbReference>
<feature type="region of interest" description="Disordered" evidence="7">
    <location>
        <begin position="1"/>
        <end position="65"/>
    </location>
</feature>
<dbReference type="PROSITE" id="PS50082">
    <property type="entry name" value="WD_REPEATS_2"/>
    <property type="match status" value="3"/>
</dbReference>
<dbReference type="InterPro" id="IPR019775">
    <property type="entry name" value="WD40_repeat_CS"/>
</dbReference>
<dbReference type="Pfam" id="PF12265">
    <property type="entry name" value="CAF1C_H4-bd"/>
    <property type="match status" value="1"/>
</dbReference>
<dbReference type="EMBL" id="KZ454987">
    <property type="protein sequence ID" value="PKI85954.1"/>
    <property type="molecule type" value="Genomic_DNA"/>
</dbReference>
<dbReference type="Proteomes" id="UP000232875">
    <property type="component" value="Unassembled WGS sequence"/>
</dbReference>
<dbReference type="PANTHER" id="PTHR45903:SF1">
    <property type="entry name" value="GLUTAMATE-RICH WD REPEAT-CONTAINING PROTEIN 1"/>
    <property type="match status" value="1"/>
</dbReference>
<keyword evidence="4" id="KW-0539">Nucleus</keyword>
<dbReference type="RefSeq" id="XP_056061274.1">
    <property type="nucleotide sequence ID" value="XM_056205299.1"/>
</dbReference>
<keyword evidence="2 6" id="KW-0853">WD repeat</keyword>
<dbReference type="InterPro" id="IPR022052">
    <property type="entry name" value="Histone-bd_RBBP4-like_N"/>
</dbReference>
<dbReference type="Pfam" id="PF23609">
    <property type="entry name" value="Beta-prop_EIPR1"/>
    <property type="match status" value="1"/>
</dbReference>
<evidence type="ECO:0000313" key="10">
    <source>
        <dbReference type="EMBL" id="PKI85954.1"/>
    </source>
</evidence>
<evidence type="ECO:0000256" key="7">
    <source>
        <dbReference type="SAM" id="MobiDB-lite"/>
    </source>
</evidence>
<dbReference type="PROSITE" id="PS50294">
    <property type="entry name" value="WD_REPEATS_REGION"/>
    <property type="match status" value="3"/>
</dbReference>
<dbReference type="PROSITE" id="PS00678">
    <property type="entry name" value="WD_REPEATS_1"/>
    <property type="match status" value="1"/>
</dbReference>
<evidence type="ECO:0000259" key="8">
    <source>
        <dbReference type="Pfam" id="PF12265"/>
    </source>
</evidence>
<evidence type="ECO:0000256" key="3">
    <source>
        <dbReference type="ARBA" id="ARBA00022737"/>
    </source>
</evidence>
<evidence type="ECO:0000256" key="4">
    <source>
        <dbReference type="ARBA" id="ARBA00023242"/>
    </source>
</evidence>
<evidence type="ECO:0000256" key="6">
    <source>
        <dbReference type="PROSITE-ProRule" id="PRU00221"/>
    </source>
</evidence>
<dbReference type="AlphaFoldDB" id="A0A2N1JHD1"/>